<gene>
    <name evidence="1" type="ORF">LCGC14_0473820</name>
</gene>
<dbReference type="EMBL" id="LAZR01000508">
    <property type="protein sequence ID" value="KKN66182.1"/>
    <property type="molecule type" value="Genomic_DNA"/>
</dbReference>
<reference evidence="1" key="1">
    <citation type="journal article" date="2015" name="Nature">
        <title>Complex archaea that bridge the gap between prokaryotes and eukaryotes.</title>
        <authorList>
            <person name="Spang A."/>
            <person name="Saw J.H."/>
            <person name="Jorgensen S.L."/>
            <person name="Zaremba-Niedzwiedzka K."/>
            <person name="Martijn J."/>
            <person name="Lind A.E."/>
            <person name="van Eijk R."/>
            <person name="Schleper C."/>
            <person name="Guy L."/>
            <person name="Ettema T.J."/>
        </authorList>
    </citation>
    <scope>NUCLEOTIDE SEQUENCE</scope>
</reference>
<protein>
    <submittedName>
        <fullName evidence="1">Uncharacterized protein</fullName>
    </submittedName>
</protein>
<name>A0A0F9SU78_9ZZZZ</name>
<comment type="caution">
    <text evidence="1">The sequence shown here is derived from an EMBL/GenBank/DDBJ whole genome shotgun (WGS) entry which is preliminary data.</text>
</comment>
<sequence>MPYLLVNIYFPPHKGQEIGKKTLEVFQKFPEDPSIAKRVLQGAVMRTKNGILSMSVSEIPEGKLEEAIDRTNELLDAFSEIEGVNAEVLTVATLVEAMEMIGLKMPS</sequence>
<evidence type="ECO:0000313" key="1">
    <source>
        <dbReference type="EMBL" id="KKN66182.1"/>
    </source>
</evidence>
<organism evidence="1">
    <name type="scientific">marine sediment metagenome</name>
    <dbReference type="NCBI Taxonomy" id="412755"/>
    <lineage>
        <taxon>unclassified sequences</taxon>
        <taxon>metagenomes</taxon>
        <taxon>ecological metagenomes</taxon>
    </lineage>
</organism>
<dbReference type="AlphaFoldDB" id="A0A0F9SU78"/>
<accession>A0A0F9SU78</accession>
<proteinExistence type="predicted"/>